<accession>A0A0E9PFT8</accession>
<dbReference type="EMBL" id="GBXM01105430">
    <property type="protein sequence ID" value="JAH03147.1"/>
    <property type="molecule type" value="Transcribed_RNA"/>
</dbReference>
<proteinExistence type="predicted"/>
<reference evidence="1" key="2">
    <citation type="journal article" date="2015" name="Fish Shellfish Immunol.">
        <title>Early steps in the European eel (Anguilla anguilla)-Vibrio vulnificus interaction in the gills: Role of the RtxA13 toxin.</title>
        <authorList>
            <person name="Callol A."/>
            <person name="Pajuelo D."/>
            <person name="Ebbesson L."/>
            <person name="Teles M."/>
            <person name="MacKenzie S."/>
            <person name="Amaro C."/>
        </authorList>
    </citation>
    <scope>NUCLEOTIDE SEQUENCE</scope>
</reference>
<sequence>MVPASSRGDVGGGRCRGELLSWRNISNLV</sequence>
<evidence type="ECO:0000313" key="1">
    <source>
        <dbReference type="EMBL" id="JAH03147.1"/>
    </source>
</evidence>
<reference evidence="1" key="1">
    <citation type="submission" date="2014-11" db="EMBL/GenBank/DDBJ databases">
        <authorList>
            <person name="Amaro Gonzalez C."/>
        </authorList>
    </citation>
    <scope>NUCLEOTIDE SEQUENCE</scope>
</reference>
<protein>
    <submittedName>
        <fullName evidence="1">Uncharacterized protein</fullName>
    </submittedName>
</protein>
<organism evidence="1">
    <name type="scientific">Anguilla anguilla</name>
    <name type="common">European freshwater eel</name>
    <name type="synonym">Muraena anguilla</name>
    <dbReference type="NCBI Taxonomy" id="7936"/>
    <lineage>
        <taxon>Eukaryota</taxon>
        <taxon>Metazoa</taxon>
        <taxon>Chordata</taxon>
        <taxon>Craniata</taxon>
        <taxon>Vertebrata</taxon>
        <taxon>Euteleostomi</taxon>
        <taxon>Actinopterygii</taxon>
        <taxon>Neopterygii</taxon>
        <taxon>Teleostei</taxon>
        <taxon>Anguilliformes</taxon>
        <taxon>Anguillidae</taxon>
        <taxon>Anguilla</taxon>
    </lineage>
</organism>
<name>A0A0E9PFT8_ANGAN</name>
<dbReference type="AlphaFoldDB" id="A0A0E9PFT8"/>